<protein>
    <recommendedName>
        <fullName evidence="3">HTH cro/C1-type domain-containing protein</fullName>
    </recommendedName>
</protein>
<proteinExistence type="predicted"/>
<organism evidence="1 2">
    <name type="scientific">Algoriphagus halophytocola</name>
    <dbReference type="NCBI Taxonomy" id="2991499"/>
    <lineage>
        <taxon>Bacteria</taxon>
        <taxon>Pseudomonadati</taxon>
        <taxon>Bacteroidota</taxon>
        <taxon>Cytophagia</taxon>
        <taxon>Cytophagales</taxon>
        <taxon>Cyclobacteriaceae</taxon>
        <taxon>Algoriphagus</taxon>
    </lineage>
</organism>
<dbReference type="Proteomes" id="UP001163156">
    <property type="component" value="Chromosome"/>
</dbReference>
<name>A0ABY6MIV8_9BACT</name>
<reference evidence="1" key="1">
    <citation type="submission" date="2022-10" db="EMBL/GenBank/DDBJ databases">
        <title>Algoriphagus sp. a novel bacteria isolate from halophytes salicornia europaea.</title>
        <authorList>
            <person name="Peng Y."/>
            <person name="Jiang L."/>
            <person name="Lee J."/>
        </authorList>
    </citation>
    <scope>NUCLEOTIDE SEQUENCE</scope>
    <source>
        <strain evidence="1">TR-M5</strain>
    </source>
</reference>
<keyword evidence="2" id="KW-1185">Reference proteome</keyword>
<evidence type="ECO:0000313" key="2">
    <source>
        <dbReference type="Proteomes" id="UP001163156"/>
    </source>
</evidence>
<evidence type="ECO:0008006" key="3">
    <source>
        <dbReference type="Google" id="ProtNLM"/>
    </source>
</evidence>
<evidence type="ECO:0000313" key="1">
    <source>
        <dbReference type="EMBL" id="UZD22975.1"/>
    </source>
</evidence>
<sequence length="187" mass="21974">MAQIDEKKAELLKSKIERLFLLTDLTWEALQEGTKISSATIRRIQDKKTNLSKSNIKKIKTFFGSPQMDLYTDSELDFKSNNEKAPYHQFKVDGKSNPEYFKSENEFSSAAEFVKHEILTNEKFEKPLKKKQILEILKSCPGYKSRFTDDSIAKEIERLHNKEKILATIDPKKNKSYFLYFRIKKYT</sequence>
<dbReference type="EMBL" id="CP110226">
    <property type="protein sequence ID" value="UZD22975.1"/>
    <property type="molecule type" value="Genomic_DNA"/>
</dbReference>
<accession>A0ABY6MIV8</accession>
<dbReference type="RefSeq" id="WP_264809500.1">
    <property type="nucleotide sequence ID" value="NZ_CP110226.1"/>
</dbReference>
<gene>
    <name evidence="1" type="ORF">OM944_00470</name>
</gene>